<reference evidence="3 4" key="1">
    <citation type="submission" date="2021-05" db="EMBL/GenBank/DDBJ databases">
        <title>Whole genome sequence of Curtobacterium flaccumfaciens pv. flaccumfaciens strain CFBP 8819.</title>
        <authorList>
            <person name="Osdaghi E."/>
            <person name="Taghouti G."/>
            <person name="Portier P."/>
            <person name="Fazliarab A."/>
            <person name="Taghavi S.M."/>
            <person name="Briand M."/>
            <person name="Le-Saux M."/>
            <person name="Jacques M.-A."/>
        </authorList>
    </citation>
    <scope>NUCLEOTIDE SEQUENCE [LARGE SCALE GENOMIC DNA]</scope>
    <source>
        <strain evidence="3 4">CFBP 8819</strain>
    </source>
</reference>
<sequence length="139" mass="15142">MGQLIYDGRPLDLRIDDRALTHLQIVIVNMLRRDHRFAFSWKDDVVHGNGRSTIWLNPNVSLHFKFTGSRVPSINRSWLEDLYASATSGSGLVLTPEPPDTSTADDSAWSRAVAPGDADDASAATSKSASGTTRSSTAR</sequence>
<evidence type="ECO:0000256" key="1">
    <source>
        <dbReference type="SAM" id="MobiDB-lite"/>
    </source>
</evidence>
<accession>A0ABS5VH72</accession>
<dbReference type="Pfam" id="PF25355">
    <property type="entry name" value="DUF7882"/>
    <property type="match status" value="1"/>
</dbReference>
<dbReference type="InterPro" id="IPR057204">
    <property type="entry name" value="DUF7882"/>
</dbReference>
<evidence type="ECO:0000259" key="2">
    <source>
        <dbReference type="Pfam" id="PF25355"/>
    </source>
</evidence>
<dbReference type="RefSeq" id="WP_214530765.1">
    <property type="nucleotide sequence ID" value="NZ_JAHEWN010000001.1"/>
</dbReference>
<feature type="compositionally biased region" description="Low complexity" evidence="1">
    <location>
        <begin position="121"/>
        <end position="139"/>
    </location>
</feature>
<dbReference type="Proteomes" id="UP001519641">
    <property type="component" value="Unassembled WGS sequence"/>
</dbReference>
<protein>
    <submittedName>
        <fullName evidence="3">ATP-dependent DNA ligase</fullName>
    </submittedName>
</protein>
<feature type="region of interest" description="Disordered" evidence="1">
    <location>
        <begin position="89"/>
        <end position="139"/>
    </location>
</feature>
<keyword evidence="4" id="KW-1185">Reference proteome</keyword>
<gene>
    <name evidence="3" type="ORF">KK097_11535</name>
</gene>
<dbReference type="EMBL" id="JAHEWS010000016">
    <property type="protein sequence ID" value="MBT1588447.1"/>
    <property type="molecule type" value="Genomic_DNA"/>
</dbReference>
<evidence type="ECO:0000313" key="4">
    <source>
        <dbReference type="Proteomes" id="UP001519641"/>
    </source>
</evidence>
<comment type="caution">
    <text evidence="3">The sequence shown here is derived from an EMBL/GenBank/DDBJ whole genome shotgun (WGS) entry which is preliminary data.</text>
</comment>
<dbReference type="GO" id="GO:0016874">
    <property type="term" value="F:ligase activity"/>
    <property type="evidence" value="ECO:0007669"/>
    <property type="project" value="UniProtKB-KW"/>
</dbReference>
<proteinExistence type="predicted"/>
<evidence type="ECO:0000313" key="3">
    <source>
        <dbReference type="EMBL" id="MBT1588447.1"/>
    </source>
</evidence>
<organism evidence="3 4">
    <name type="scientific">Curtobacterium aurantiacum</name>
    <dbReference type="NCBI Taxonomy" id="3236919"/>
    <lineage>
        <taxon>Bacteria</taxon>
        <taxon>Bacillati</taxon>
        <taxon>Actinomycetota</taxon>
        <taxon>Actinomycetes</taxon>
        <taxon>Micrococcales</taxon>
        <taxon>Microbacteriaceae</taxon>
        <taxon>Curtobacterium</taxon>
    </lineage>
</organism>
<feature type="domain" description="DUF7882" evidence="2">
    <location>
        <begin position="1"/>
        <end position="97"/>
    </location>
</feature>
<name>A0ABS5VH72_9MICO</name>
<keyword evidence="3" id="KW-0436">Ligase</keyword>